<keyword evidence="2" id="KW-1185">Reference proteome</keyword>
<sequence length="72" mass="8190">MNGREQQIYEEVSALWRELYGEPPPIRADGGMMLDIIMRSLPDVGYERLRSPHLRTSAMAFPTRSADEGPRA</sequence>
<evidence type="ECO:0000313" key="1">
    <source>
        <dbReference type="EMBL" id="RAK59298.1"/>
    </source>
</evidence>
<name>A0A328B2Q9_9CAUL</name>
<gene>
    <name evidence="1" type="ORF">DJ021_05510</name>
</gene>
<accession>A0A328B2Q9</accession>
<comment type="caution">
    <text evidence="1">The sequence shown here is derived from an EMBL/GenBank/DDBJ whole genome shotgun (WGS) entry which is preliminary data.</text>
</comment>
<evidence type="ECO:0000313" key="2">
    <source>
        <dbReference type="Proteomes" id="UP000249842"/>
    </source>
</evidence>
<organism evidence="1 2">
    <name type="scientific">Phenylobacterium hankyongense</name>
    <dbReference type="NCBI Taxonomy" id="1813876"/>
    <lineage>
        <taxon>Bacteria</taxon>
        <taxon>Pseudomonadati</taxon>
        <taxon>Pseudomonadota</taxon>
        <taxon>Alphaproteobacteria</taxon>
        <taxon>Caulobacterales</taxon>
        <taxon>Caulobacteraceae</taxon>
        <taxon>Phenylobacterium</taxon>
    </lineage>
</organism>
<dbReference type="RefSeq" id="WP_111456591.1">
    <property type="nucleotide sequence ID" value="NZ_QFYP01000001.1"/>
</dbReference>
<reference evidence="2" key="1">
    <citation type="submission" date="2018-05" db="EMBL/GenBank/DDBJ databases">
        <authorList>
            <person name="Li X."/>
        </authorList>
    </citation>
    <scope>NUCLEOTIDE SEQUENCE [LARGE SCALE GENOMIC DNA]</scope>
    <source>
        <strain evidence="2">HKS-05</strain>
    </source>
</reference>
<dbReference type="AlphaFoldDB" id="A0A328B2Q9"/>
<proteinExistence type="predicted"/>
<protein>
    <submittedName>
        <fullName evidence="1">Uncharacterized protein</fullName>
    </submittedName>
</protein>
<dbReference type="Proteomes" id="UP000249842">
    <property type="component" value="Unassembled WGS sequence"/>
</dbReference>
<dbReference type="OrthoDB" id="7190656at2"/>
<dbReference type="EMBL" id="QFYP01000001">
    <property type="protein sequence ID" value="RAK59298.1"/>
    <property type="molecule type" value="Genomic_DNA"/>
</dbReference>